<keyword evidence="9" id="KW-0812">Transmembrane</keyword>
<dbReference type="SUPFAM" id="SSF63829">
    <property type="entry name" value="Calcium-dependent phosphotriesterase"/>
    <property type="match status" value="2"/>
</dbReference>
<keyword evidence="7" id="KW-0067">ATP-binding</keyword>
<dbReference type="Gene3D" id="3.30.565.10">
    <property type="entry name" value="Histidine kinase-like ATPase, C-terminal domain"/>
    <property type="match status" value="1"/>
</dbReference>
<dbReference type="PROSITE" id="PS50109">
    <property type="entry name" value="HIS_KIN"/>
    <property type="match status" value="1"/>
</dbReference>
<evidence type="ECO:0000256" key="9">
    <source>
        <dbReference type="SAM" id="Phobius"/>
    </source>
</evidence>
<dbReference type="Pfam" id="PF07730">
    <property type="entry name" value="HisKA_3"/>
    <property type="match status" value="1"/>
</dbReference>
<dbReference type="Gene3D" id="2.60.40.10">
    <property type="entry name" value="Immunoglobulins"/>
    <property type="match status" value="1"/>
</dbReference>
<reference evidence="12 13" key="1">
    <citation type="submission" date="2019-03" db="EMBL/GenBank/DDBJ databases">
        <title>Dyadobacter AR-3-6 sp. nov., isolated from arctic soil.</title>
        <authorList>
            <person name="Chaudhary D.K."/>
        </authorList>
    </citation>
    <scope>NUCLEOTIDE SEQUENCE [LARGE SCALE GENOMIC DNA]</scope>
    <source>
        <strain evidence="12 13">AR-3-6</strain>
    </source>
</reference>
<dbReference type="InterPro" id="IPR013783">
    <property type="entry name" value="Ig-like_fold"/>
</dbReference>
<name>A0A4R5DPW3_9BACT</name>
<dbReference type="SMART" id="SM00387">
    <property type="entry name" value="HATPase_c"/>
    <property type="match status" value="1"/>
</dbReference>
<dbReference type="PANTHER" id="PTHR24421:SF10">
    <property type="entry name" value="NITRATE_NITRITE SENSOR PROTEIN NARQ"/>
    <property type="match status" value="1"/>
</dbReference>
<dbReference type="InterPro" id="IPR011110">
    <property type="entry name" value="Reg_prop"/>
</dbReference>
<dbReference type="GO" id="GO:0046983">
    <property type="term" value="F:protein dimerization activity"/>
    <property type="evidence" value="ECO:0007669"/>
    <property type="project" value="InterPro"/>
</dbReference>
<keyword evidence="4" id="KW-0808">Transferase</keyword>
<gene>
    <name evidence="12" type="ORF">E0F88_20980</name>
</gene>
<dbReference type="GO" id="GO:0005524">
    <property type="term" value="F:ATP binding"/>
    <property type="evidence" value="ECO:0007669"/>
    <property type="project" value="UniProtKB-KW"/>
</dbReference>
<keyword evidence="9" id="KW-0472">Membrane</keyword>
<dbReference type="EMBL" id="SMFL01000008">
    <property type="protein sequence ID" value="TDE12823.1"/>
    <property type="molecule type" value="Genomic_DNA"/>
</dbReference>
<evidence type="ECO:0000256" key="7">
    <source>
        <dbReference type="ARBA" id="ARBA00022840"/>
    </source>
</evidence>
<evidence type="ECO:0000256" key="8">
    <source>
        <dbReference type="ARBA" id="ARBA00023012"/>
    </source>
</evidence>
<dbReference type="Pfam" id="PF07494">
    <property type="entry name" value="Reg_prop"/>
    <property type="match status" value="1"/>
</dbReference>
<dbReference type="GO" id="GO:0016020">
    <property type="term" value="C:membrane"/>
    <property type="evidence" value="ECO:0007669"/>
    <property type="project" value="InterPro"/>
</dbReference>
<feature type="chain" id="PRO_5020756724" description="histidine kinase" evidence="10">
    <location>
        <begin position="28"/>
        <end position="1020"/>
    </location>
</feature>
<dbReference type="Gene3D" id="2.130.10.10">
    <property type="entry name" value="YVTN repeat-like/Quinoprotein amine dehydrogenase"/>
    <property type="match status" value="3"/>
</dbReference>
<feature type="transmembrane region" description="Helical" evidence="9">
    <location>
        <begin position="771"/>
        <end position="793"/>
    </location>
</feature>
<dbReference type="InterPro" id="IPR011712">
    <property type="entry name" value="Sig_transdc_His_kin_sub3_dim/P"/>
</dbReference>
<keyword evidence="8" id="KW-0902">Two-component regulatory system</keyword>
<dbReference type="AlphaFoldDB" id="A0A4R5DPW3"/>
<dbReference type="EC" id="2.7.13.3" evidence="2"/>
<evidence type="ECO:0000256" key="6">
    <source>
        <dbReference type="ARBA" id="ARBA00022777"/>
    </source>
</evidence>
<keyword evidence="9" id="KW-1133">Transmembrane helix</keyword>
<accession>A0A4R5DPW3</accession>
<organism evidence="12 13">
    <name type="scientific">Dyadobacter psychrotolerans</name>
    <dbReference type="NCBI Taxonomy" id="2541721"/>
    <lineage>
        <taxon>Bacteria</taxon>
        <taxon>Pseudomonadati</taxon>
        <taxon>Bacteroidota</taxon>
        <taxon>Cytophagia</taxon>
        <taxon>Cytophagales</taxon>
        <taxon>Spirosomataceae</taxon>
        <taxon>Dyadobacter</taxon>
    </lineage>
</organism>
<evidence type="ECO:0000313" key="12">
    <source>
        <dbReference type="EMBL" id="TDE12823.1"/>
    </source>
</evidence>
<comment type="catalytic activity">
    <reaction evidence="1">
        <text>ATP + protein L-histidine = ADP + protein N-phospho-L-histidine.</text>
        <dbReference type="EC" id="2.7.13.3"/>
    </reaction>
</comment>
<dbReference type="CDD" id="cd16917">
    <property type="entry name" value="HATPase_UhpB-NarQ-NarX-like"/>
    <property type="match status" value="1"/>
</dbReference>
<keyword evidence="3" id="KW-0597">Phosphoprotein</keyword>
<evidence type="ECO:0000313" key="13">
    <source>
        <dbReference type="Proteomes" id="UP000294850"/>
    </source>
</evidence>
<feature type="signal peptide" evidence="10">
    <location>
        <begin position="1"/>
        <end position="27"/>
    </location>
</feature>
<sequence>MMKSLRGCFCTILLIAVSNVYSSNVLAQYSFRHLTTRDGLIQGSVYHFLEDNRGYMWMSTQAGLNRFDGREFASYVHDDLNASSISKGEVRGIAQAPNGDIWVGTEVGLSRFVAKTNRFENHYLKTKKGKAIYSQHLAFYADDSTVWYLNDRQGIVRMNYHSGKQTILFADANFSYQFKTQIIHFDPVGQIIWLIQPTGILKLNNRRRNISFYFTGKTNGVLDTKLIVYGIFSKDNKTIWLSTDKGLVELKNEAYTLHPVEINKADDIVFSITMTNGHLWLSTSKRGILVYDPVKKVVIQNITNDPLNENSLAVNLVSTLYTDSKGVVWANAEPRSVDLVFTDSLTISKYDDHVTNPQGFNKASIRGITQNAGGDLWVGTSGAGIRKITKRGIEKPFDVYNGFPQASVRNMLTDSSGNIWISTVAGLVVIPKDESALKTVHFTGPDPAKSNFVRGVLQVGKDHFLILTMGGMFRLRNGVTTLLSGSKEAYTGSVYYDLKRGELFVGRSERDLRCYHFDGEHLTYLYDALPGHSILNMTSETDRAGKAVLWVATDNGLIKFDPEKRKILKSFSTRDGLPDPVVYAVIADNAGGIWMSTNKGLARLDSKEEFQRIRHTEGIEFNSFASLKARDGSIYFGSVAGLFRVMPGALAKASSRALAVTGIFVNDSLYHPFSDFAEINGLALPANQNNITFQLAALDYLSDIPAIYEYRRIELNEKGNWAKYGPSSLINFQNLPAGDYHYEFRALDANGFYTDSKAVYFFIKSPFWRTWWFITLLFLAGAGLLYLLVRLYVNRQQAIQKELTGRIISAQESERFRLAMDIHDDVSNTLAAAKNYLHNYKKNDPQLYQKDIDLSKELIQKATEDLRNITHDLMPVEFEKYSLPDVVEKRVEEWNNEGEIMFTYIFAGTYTQLNVNSELMIYRIVTEIVQNIRKHSKASAAIIQVIYQDQELILSIEDNGIGFGKKQTSRIHSQGIGLKNLNTRAEYLKADLQFSSDQGGVLVHLIVPYAGNRPDSRYFG</sequence>
<evidence type="ECO:0000256" key="1">
    <source>
        <dbReference type="ARBA" id="ARBA00000085"/>
    </source>
</evidence>
<dbReference type="InterPro" id="IPR005467">
    <property type="entry name" value="His_kinase_dom"/>
</dbReference>
<dbReference type="Proteomes" id="UP000294850">
    <property type="component" value="Unassembled WGS sequence"/>
</dbReference>
<comment type="caution">
    <text evidence="12">The sequence shown here is derived from an EMBL/GenBank/DDBJ whole genome shotgun (WGS) entry which is preliminary data.</text>
</comment>
<dbReference type="OrthoDB" id="9778366at2"/>
<keyword evidence="10" id="KW-0732">Signal</keyword>
<feature type="domain" description="Histidine kinase" evidence="11">
    <location>
        <begin position="821"/>
        <end position="1011"/>
    </location>
</feature>
<evidence type="ECO:0000259" key="11">
    <source>
        <dbReference type="PROSITE" id="PS50109"/>
    </source>
</evidence>
<dbReference type="GO" id="GO:0000155">
    <property type="term" value="F:phosphorelay sensor kinase activity"/>
    <property type="evidence" value="ECO:0007669"/>
    <property type="project" value="InterPro"/>
</dbReference>
<evidence type="ECO:0000256" key="2">
    <source>
        <dbReference type="ARBA" id="ARBA00012438"/>
    </source>
</evidence>
<evidence type="ECO:0000256" key="3">
    <source>
        <dbReference type="ARBA" id="ARBA00022553"/>
    </source>
</evidence>
<proteinExistence type="predicted"/>
<dbReference type="InterPro" id="IPR003594">
    <property type="entry name" value="HATPase_dom"/>
</dbReference>
<evidence type="ECO:0000256" key="5">
    <source>
        <dbReference type="ARBA" id="ARBA00022741"/>
    </source>
</evidence>
<dbReference type="InterPro" id="IPR015943">
    <property type="entry name" value="WD40/YVTN_repeat-like_dom_sf"/>
</dbReference>
<protein>
    <recommendedName>
        <fullName evidence="2">histidine kinase</fullName>
        <ecNumber evidence="2">2.7.13.3</ecNumber>
    </recommendedName>
</protein>
<dbReference type="InterPro" id="IPR036890">
    <property type="entry name" value="HATPase_C_sf"/>
</dbReference>
<dbReference type="SUPFAM" id="SSF55874">
    <property type="entry name" value="ATPase domain of HSP90 chaperone/DNA topoisomerase II/histidine kinase"/>
    <property type="match status" value="1"/>
</dbReference>
<dbReference type="Pfam" id="PF02518">
    <property type="entry name" value="HATPase_c"/>
    <property type="match status" value="1"/>
</dbReference>
<dbReference type="Gene3D" id="1.20.5.1930">
    <property type="match status" value="1"/>
</dbReference>
<evidence type="ECO:0000256" key="10">
    <source>
        <dbReference type="SAM" id="SignalP"/>
    </source>
</evidence>
<evidence type="ECO:0000256" key="4">
    <source>
        <dbReference type="ARBA" id="ARBA00022679"/>
    </source>
</evidence>
<dbReference type="InterPro" id="IPR050482">
    <property type="entry name" value="Sensor_HK_TwoCompSys"/>
</dbReference>
<keyword evidence="6" id="KW-0418">Kinase</keyword>
<dbReference type="RefSeq" id="WP_131960243.1">
    <property type="nucleotide sequence ID" value="NZ_SMFL01000008.1"/>
</dbReference>
<keyword evidence="13" id="KW-1185">Reference proteome</keyword>
<dbReference type="PANTHER" id="PTHR24421">
    <property type="entry name" value="NITRATE/NITRITE SENSOR PROTEIN NARX-RELATED"/>
    <property type="match status" value="1"/>
</dbReference>
<keyword evidence="5" id="KW-0547">Nucleotide-binding</keyword>